<evidence type="ECO:0000313" key="2">
    <source>
        <dbReference type="Proteomes" id="UP000002368"/>
    </source>
</evidence>
<sequence>MNGRKARGEERSGLPWAGPVEPVDNLLLVVHQIHRPWSFRVSPV</sequence>
<dbReference type="EMBL" id="CP002017">
    <property type="protein sequence ID" value="ADG07343.1"/>
    <property type="molecule type" value="Genomic_DNA"/>
</dbReference>
<reference evidence="1 2" key="1">
    <citation type="journal article" date="2011" name="Stand. Genomic Sci.">
        <title>Complete genome sequence of the thermophilic, hydrogen-oxidizing Bacillus tusciae type strain (T2) and reclassification in the new genus, Kyrpidia gen. nov. as Kyrpidia tusciae comb. nov. and emendation of the family Alicyclobacillaceae da Costa and Rainey, 2010.</title>
        <authorList>
            <person name="Klenk H.P."/>
            <person name="Lapidus A."/>
            <person name="Chertkov O."/>
            <person name="Copeland A."/>
            <person name="Del Rio T.G."/>
            <person name="Nolan M."/>
            <person name="Lucas S."/>
            <person name="Chen F."/>
            <person name="Tice H."/>
            <person name="Cheng J.F."/>
            <person name="Han C."/>
            <person name="Bruce D."/>
            <person name="Goodwin L."/>
            <person name="Pitluck S."/>
            <person name="Pati A."/>
            <person name="Ivanova N."/>
            <person name="Mavromatis K."/>
            <person name="Daum C."/>
            <person name="Chen A."/>
            <person name="Palaniappan K."/>
            <person name="Chang Y.J."/>
            <person name="Land M."/>
            <person name="Hauser L."/>
            <person name="Jeffries C.D."/>
            <person name="Detter J.C."/>
            <person name="Rohde M."/>
            <person name="Abt B."/>
            <person name="Pukall R."/>
            <person name="Goker M."/>
            <person name="Bristow J."/>
            <person name="Markowitz V."/>
            <person name="Hugenholtz P."/>
            <person name="Eisen J.A."/>
        </authorList>
    </citation>
    <scope>NUCLEOTIDE SEQUENCE [LARGE SCALE GENOMIC DNA]</scope>
    <source>
        <strain evidence="1 2">DSM 2912</strain>
    </source>
</reference>
<dbReference type="KEGG" id="bts:Btus_2693"/>
<dbReference type="AlphaFoldDB" id="D5WU91"/>
<gene>
    <name evidence="1" type="ordered locus">Btus_2693</name>
</gene>
<organism evidence="1 2">
    <name type="scientific">Kyrpidia tusciae (strain DSM 2912 / NBRC 15312 / T2)</name>
    <name type="common">Bacillus tusciae</name>
    <dbReference type="NCBI Taxonomy" id="562970"/>
    <lineage>
        <taxon>Bacteria</taxon>
        <taxon>Bacillati</taxon>
        <taxon>Bacillota</taxon>
        <taxon>Bacilli</taxon>
        <taxon>Bacillales</taxon>
        <taxon>Alicyclobacillaceae</taxon>
        <taxon>Kyrpidia</taxon>
    </lineage>
</organism>
<accession>D5WU91</accession>
<dbReference type="STRING" id="562970.Btus_2693"/>
<dbReference type="HOGENOM" id="CLU_3217622_0_0_9"/>
<proteinExistence type="predicted"/>
<dbReference type="Proteomes" id="UP000002368">
    <property type="component" value="Chromosome"/>
</dbReference>
<evidence type="ECO:0000313" key="1">
    <source>
        <dbReference type="EMBL" id="ADG07343.1"/>
    </source>
</evidence>
<keyword evidence="2" id="KW-1185">Reference proteome</keyword>
<name>D5WU91_KYRT2</name>
<protein>
    <submittedName>
        <fullName evidence="1">Uncharacterized protein</fullName>
    </submittedName>
</protein>